<dbReference type="SUPFAM" id="SSF47370">
    <property type="entry name" value="Bromodomain"/>
    <property type="match status" value="1"/>
</dbReference>
<dbReference type="InterPro" id="IPR036142">
    <property type="entry name" value="ENT_dom-like_sf"/>
</dbReference>
<dbReference type="AlphaFoldDB" id="A0A210QEK8"/>
<dbReference type="PANTHER" id="PTHR16500:SF3">
    <property type="entry name" value="BRCA2-INTERACTING TRANSCRIPTIONAL REPRESSOR EMSY"/>
    <property type="match status" value="1"/>
</dbReference>
<sequence>MWPMLLDMSRDECKRVLRRLELEAYSSLVSVFRAQGDLNKEKKRILQDLQQNLSISTERHRAEVRRAINDEKLSTIADSMAGPNTESEWLIEGRRLIPLMPRLVPQTAFTVTANHAANIQAEKNASMPSPSHTGNKDVNTVTSPTTPVGCGISKVSRPTSPSSNVVVLPSGMSIHIKGGLNTEEDEEPISRKRRRSQSTETIVSPSASTQTPRVTYTTTAASSVSGMSPMKITISKSPQGRSQVSSNITQSQKVILVSSSNQSSSPSVLQKSITVPVVKTVGSLAGSSGHNKSSIILPNTSVNSSNGNLGNIVTVATPTMSTATSTCTTPTVVTTSTMTFLTPAVSVPKPRLKTTIPRQRFTTFTQAGQPKPGVVIPMGPQPVQPCPQNIQIKPVTKASAIQIRQEGGMKIITQSLPGGGTSKILPKPTQLSNSSGTPVVVVSAGSSAATSSVTMVTRPVTSIGQSGTKILNITQGGKVISGVNRSGNVVTVSPKTLHLTAVKSQSGGSGKPNVIVVQKTQPKKSQGGLSGTSKTIISSPFEKELVSFLQKQDSTKHIVVTTPGSQRTERKVIVTTPGQLEAVTRQRARSESEGKTTSLLADLIHAAGIVPDSTSEAGGDVTINLDEAAMAALSVSSQDSDTSTQSTTSQALPNNEWFEYDVTDETSQNYQTSGMESGVDIQTSGSTQAKPKVTVQRSASVDLSQLSDQLSQQQFYSIEQAMKILNQPNAEGTTPVLDPVSLLRMEGSESSQSDPGTSESQSSLTADNTEVDTTTSMPSSQSSVEGSQPELEHLAHGLNFQGELDPQTGIFYTVAATSGSDTVVVSTPSLDRAQLDAATPGTKTYDLLSSSLAQAQIDLDPFQFIEEDVLVEKADGQSREDVQTDGQTSDTETTPTMPSEVTLGDEPSGGPIIRIKSSSFIPIQELNKSRQNATINITRHQPLAQGVPELVLPQDGEYAEGVEVMGQEGTLDDLESHLGSSLSDSMSSGVSSAVTVETAQMVDPADVRAEMSSLDDLGVVTSPSMGTGNSSDSQEVAGLDLMASLRMSKRKRKAPSNIDETPAQNQGSWIRSCIGLIQRVSRYRGLNREKGDLNAASWFTEPVDRSEVPDYYTIIKSPMDFGTIRKKLEASTYLDQEDFHTDMLLVRDNCRTYNPPGSTVRGDCDEVFAFYMSEYEKLLDRWQKAQVSSPSPKKSRLDKSPVRP</sequence>
<dbReference type="OrthoDB" id="10035579at2759"/>
<dbReference type="PRINTS" id="PR00503">
    <property type="entry name" value="BROMODOMAIN"/>
</dbReference>
<dbReference type="GO" id="GO:0005654">
    <property type="term" value="C:nucleoplasm"/>
    <property type="evidence" value="ECO:0007669"/>
    <property type="project" value="TreeGrafter"/>
</dbReference>
<evidence type="ECO:0000256" key="4">
    <source>
        <dbReference type="PROSITE-ProRule" id="PRU00035"/>
    </source>
</evidence>
<dbReference type="InterPro" id="IPR036427">
    <property type="entry name" value="Bromodomain-like_sf"/>
</dbReference>
<accession>A0A210QEK8</accession>
<comment type="subcellular location">
    <subcellularLocation>
        <location evidence="1">Nucleus</location>
    </subcellularLocation>
</comment>
<feature type="compositionally biased region" description="Polar residues" evidence="5">
    <location>
        <begin position="748"/>
        <end position="786"/>
    </location>
</feature>
<reference evidence="8 9" key="1">
    <citation type="journal article" date="2017" name="Nat. Ecol. Evol.">
        <title>Scallop genome provides insights into evolution of bilaterian karyotype and development.</title>
        <authorList>
            <person name="Wang S."/>
            <person name="Zhang J."/>
            <person name="Jiao W."/>
            <person name="Li J."/>
            <person name="Xun X."/>
            <person name="Sun Y."/>
            <person name="Guo X."/>
            <person name="Huan P."/>
            <person name="Dong B."/>
            <person name="Zhang L."/>
            <person name="Hu X."/>
            <person name="Sun X."/>
            <person name="Wang J."/>
            <person name="Zhao C."/>
            <person name="Wang Y."/>
            <person name="Wang D."/>
            <person name="Huang X."/>
            <person name="Wang R."/>
            <person name="Lv J."/>
            <person name="Li Y."/>
            <person name="Zhang Z."/>
            <person name="Liu B."/>
            <person name="Lu W."/>
            <person name="Hui Y."/>
            <person name="Liang J."/>
            <person name="Zhou Z."/>
            <person name="Hou R."/>
            <person name="Li X."/>
            <person name="Liu Y."/>
            <person name="Li H."/>
            <person name="Ning X."/>
            <person name="Lin Y."/>
            <person name="Zhao L."/>
            <person name="Xing Q."/>
            <person name="Dou J."/>
            <person name="Li Y."/>
            <person name="Mao J."/>
            <person name="Guo H."/>
            <person name="Dou H."/>
            <person name="Li T."/>
            <person name="Mu C."/>
            <person name="Jiang W."/>
            <person name="Fu Q."/>
            <person name="Fu X."/>
            <person name="Miao Y."/>
            <person name="Liu J."/>
            <person name="Yu Q."/>
            <person name="Li R."/>
            <person name="Liao H."/>
            <person name="Li X."/>
            <person name="Kong Y."/>
            <person name="Jiang Z."/>
            <person name="Chourrout D."/>
            <person name="Li R."/>
            <person name="Bao Z."/>
        </authorList>
    </citation>
    <scope>NUCLEOTIDE SEQUENCE [LARGE SCALE GENOMIC DNA]</scope>
    <source>
        <strain evidence="8 9">PY_sf001</strain>
    </source>
</reference>
<dbReference type="Gene3D" id="1.20.920.10">
    <property type="entry name" value="Bromodomain-like"/>
    <property type="match status" value="1"/>
</dbReference>
<dbReference type="InterPro" id="IPR033482">
    <property type="entry name" value="EMSY"/>
</dbReference>
<feature type="region of interest" description="Disordered" evidence="5">
    <location>
        <begin position="873"/>
        <end position="910"/>
    </location>
</feature>
<dbReference type="InterPro" id="IPR005491">
    <property type="entry name" value="ENT_dom"/>
</dbReference>
<dbReference type="PROSITE" id="PS50014">
    <property type="entry name" value="BROMODOMAIN_2"/>
    <property type="match status" value="1"/>
</dbReference>
<dbReference type="Proteomes" id="UP000242188">
    <property type="component" value="Unassembled WGS sequence"/>
</dbReference>
<keyword evidence="9" id="KW-1185">Reference proteome</keyword>
<dbReference type="Pfam" id="PF00439">
    <property type="entry name" value="Bromodomain"/>
    <property type="match status" value="1"/>
</dbReference>
<proteinExistence type="predicted"/>
<dbReference type="STRING" id="6573.A0A210QEK8"/>
<dbReference type="SMART" id="SM00297">
    <property type="entry name" value="BROMO"/>
    <property type="match status" value="1"/>
</dbReference>
<dbReference type="SMART" id="SM01191">
    <property type="entry name" value="ENT"/>
    <property type="match status" value="1"/>
</dbReference>
<dbReference type="CDD" id="cd04369">
    <property type="entry name" value="Bromodomain"/>
    <property type="match status" value="1"/>
</dbReference>
<feature type="region of interest" description="Disordered" evidence="5">
    <location>
        <begin position="1184"/>
        <end position="1204"/>
    </location>
</feature>
<evidence type="ECO:0000313" key="9">
    <source>
        <dbReference type="Proteomes" id="UP000242188"/>
    </source>
</evidence>
<evidence type="ECO:0000256" key="5">
    <source>
        <dbReference type="SAM" id="MobiDB-lite"/>
    </source>
</evidence>
<feature type="compositionally biased region" description="Polar residues" evidence="5">
    <location>
        <begin position="884"/>
        <end position="899"/>
    </location>
</feature>
<feature type="region of interest" description="Disordered" evidence="5">
    <location>
        <begin position="176"/>
        <end position="214"/>
    </location>
</feature>
<protein>
    <submittedName>
        <fullName evidence="8">Protein EMSY</fullName>
    </submittedName>
</protein>
<evidence type="ECO:0000259" key="7">
    <source>
        <dbReference type="PROSITE" id="PS51138"/>
    </source>
</evidence>
<evidence type="ECO:0000256" key="1">
    <source>
        <dbReference type="ARBA" id="ARBA00004123"/>
    </source>
</evidence>
<evidence type="ECO:0000256" key="2">
    <source>
        <dbReference type="ARBA" id="ARBA00023117"/>
    </source>
</evidence>
<organism evidence="8 9">
    <name type="scientific">Mizuhopecten yessoensis</name>
    <name type="common">Japanese scallop</name>
    <name type="synonym">Patinopecten yessoensis</name>
    <dbReference type="NCBI Taxonomy" id="6573"/>
    <lineage>
        <taxon>Eukaryota</taxon>
        <taxon>Metazoa</taxon>
        <taxon>Spiralia</taxon>
        <taxon>Lophotrochozoa</taxon>
        <taxon>Mollusca</taxon>
        <taxon>Bivalvia</taxon>
        <taxon>Autobranchia</taxon>
        <taxon>Pteriomorphia</taxon>
        <taxon>Pectinida</taxon>
        <taxon>Pectinoidea</taxon>
        <taxon>Pectinidae</taxon>
        <taxon>Mizuhopecten</taxon>
    </lineage>
</organism>
<name>A0A210QEK8_MIZYE</name>
<feature type="compositionally biased region" description="Basic and acidic residues" evidence="5">
    <location>
        <begin position="873"/>
        <end position="882"/>
    </location>
</feature>
<feature type="domain" description="ENT" evidence="7">
    <location>
        <begin position="13"/>
        <end position="97"/>
    </location>
</feature>
<feature type="compositionally biased region" description="Basic and acidic residues" evidence="5">
    <location>
        <begin position="1195"/>
        <end position="1204"/>
    </location>
</feature>
<dbReference type="EMBL" id="NEDP02004020">
    <property type="protein sequence ID" value="OWF47165.1"/>
    <property type="molecule type" value="Genomic_DNA"/>
</dbReference>
<keyword evidence="2 4" id="KW-0103">Bromodomain</keyword>
<feature type="domain" description="Bromo" evidence="6">
    <location>
        <begin position="1091"/>
        <end position="1161"/>
    </location>
</feature>
<evidence type="ECO:0000313" key="8">
    <source>
        <dbReference type="EMBL" id="OWF47165.1"/>
    </source>
</evidence>
<dbReference type="Gene3D" id="1.10.1240.40">
    <property type="entry name" value="ENT domain"/>
    <property type="match status" value="1"/>
</dbReference>
<dbReference type="Pfam" id="PF03735">
    <property type="entry name" value="ENT"/>
    <property type="match status" value="1"/>
</dbReference>
<evidence type="ECO:0000256" key="3">
    <source>
        <dbReference type="ARBA" id="ARBA00023242"/>
    </source>
</evidence>
<keyword evidence="3" id="KW-0539">Nucleus</keyword>
<dbReference type="PANTHER" id="PTHR16500">
    <property type="entry name" value="BRCA2-INTERACTING TRANSCRIPTIONAL REPRESSOR EMSY"/>
    <property type="match status" value="1"/>
</dbReference>
<comment type="caution">
    <text evidence="8">The sequence shown here is derived from an EMBL/GenBank/DDBJ whole genome shotgun (WGS) entry which is preliminary data.</text>
</comment>
<dbReference type="SUPFAM" id="SSF158639">
    <property type="entry name" value="ENT-like"/>
    <property type="match status" value="1"/>
</dbReference>
<feature type="compositionally biased region" description="Polar residues" evidence="5">
    <location>
        <begin position="198"/>
        <end position="213"/>
    </location>
</feature>
<gene>
    <name evidence="8" type="ORF">KP79_PYT20769</name>
</gene>
<evidence type="ECO:0000259" key="6">
    <source>
        <dbReference type="PROSITE" id="PS50014"/>
    </source>
</evidence>
<dbReference type="InterPro" id="IPR001487">
    <property type="entry name" value="Bromodomain"/>
</dbReference>
<feature type="region of interest" description="Disordered" evidence="5">
    <location>
        <begin position="746"/>
        <end position="789"/>
    </location>
</feature>
<feature type="region of interest" description="Disordered" evidence="5">
    <location>
        <begin position="670"/>
        <end position="693"/>
    </location>
</feature>
<dbReference type="GO" id="GO:0006355">
    <property type="term" value="P:regulation of DNA-templated transcription"/>
    <property type="evidence" value="ECO:0007669"/>
    <property type="project" value="InterPro"/>
</dbReference>
<dbReference type="PROSITE" id="PS51138">
    <property type="entry name" value="ENT"/>
    <property type="match status" value="1"/>
</dbReference>